<sequence length="180" mass="19470">MRCNMAMALAAATLLGGCGFSSGYSTSPPAPCPRISILADGADLTRYRPGAVHDLGSMTFDARLIGFQARCDYNRGRTGVVVSVAGIFDVERGPAGGGQRSTNVPWFIIVTDAGDGQVIDRQDFTTPVAFEGNASRVRVQSRPVALNFPAEERLVENHNIRLSFQVTREELDANRRRGPR</sequence>
<reference evidence="2" key="1">
    <citation type="journal article" date="2014" name="Int. J. Syst. Evol. Microbiol.">
        <title>Complete genome sequence of Corynebacterium casei LMG S-19264T (=DSM 44701T), isolated from a smear-ripened cheese.</title>
        <authorList>
            <consortium name="US DOE Joint Genome Institute (JGI-PGF)"/>
            <person name="Walter F."/>
            <person name="Albersmeier A."/>
            <person name="Kalinowski J."/>
            <person name="Ruckert C."/>
        </authorList>
    </citation>
    <scope>NUCLEOTIDE SEQUENCE</scope>
    <source>
        <strain evidence="2">CGMCC 1.3617</strain>
    </source>
</reference>
<gene>
    <name evidence="2" type="ORF">GCM10011320_23520</name>
</gene>
<keyword evidence="3" id="KW-1185">Reference proteome</keyword>
<feature type="chain" id="PRO_5037455936" evidence="1">
    <location>
        <begin position="24"/>
        <end position="180"/>
    </location>
</feature>
<name>A0A917NQE7_9PROT</name>
<comment type="caution">
    <text evidence="2">The sequence shown here is derived from an EMBL/GenBank/DDBJ whole genome shotgun (WGS) entry which is preliminary data.</text>
</comment>
<dbReference type="PROSITE" id="PS51257">
    <property type="entry name" value="PROKAR_LIPOPROTEIN"/>
    <property type="match status" value="1"/>
</dbReference>
<organism evidence="2 3">
    <name type="scientific">Neoroseomonas lacus</name>
    <dbReference type="NCBI Taxonomy" id="287609"/>
    <lineage>
        <taxon>Bacteria</taxon>
        <taxon>Pseudomonadati</taxon>
        <taxon>Pseudomonadota</taxon>
        <taxon>Alphaproteobacteria</taxon>
        <taxon>Acetobacterales</taxon>
        <taxon>Acetobacteraceae</taxon>
        <taxon>Neoroseomonas</taxon>
    </lineage>
</organism>
<dbReference type="RefSeq" id="WP_229681259.1">
    <property type="nucleotide sequence ID" value="NZ_BMKW01000005.1"/>
</dbReference>
<proteinExistence type="predicted"/>
<feature type="signal peptide" evidence="1">
    <location>
        <begin position="1"/>
        <end position="23"/>
    </location>
</feature>
<accession>A0A917NQE7</accession>
<protein>
    <submittedName>
        <fullName evidence="2">Uncharacterized protein</fullName>
    </submittedName>
</protein>
<dbReference type="Proteomes" id="UP000661507">
    <property type="component" value="Unassembled WGS sequence"/>
</dbReference>
<evidence type="ECO:0000256" key="1">
    <source>
        <dbReference type="SAM" id="SignalP"/>
    </source>
</evidence>
<keyword evidence="1" id="KW-0732">Signal</keyword>
<dbReference type="AlphaFoldDB" id="A0A917NQE7"/>
<reference evidence="2" key="2">
    <citation type="submission" date="2020-09" db="EMBL/GenBank/DDBJ databases">
        <authorList>
            <person name="Sun Q."/>
            <person name="Zhou Y."/>
        </authorList>
    </citation>
    <scope>NUCLEOTIDE SEQUENCE</scope>
    <source>
        <strain evidence="2">CGMCC 1.3617</strain>
    </source>
</reference>
<evidence type="ECO:0000313" key="2">
    <source>
        <dbReference type="EMBL" id="GGJ15479.1"/>
    </source>
</evidence>
<dbReference type="EMBL" id="BMKW01000005">
    <property type="protein sequence ID" value="GGJ15479.1"/>
    <property type="molecule type" value="Genomic_DNA"/>
</dbReference>
<evidence type="ECO:0000313" key="3">
    <source>
        <dbReference type="Proteomes" id="UP000661507"/>
    </source>
</evidence>